<protein>
    <submittedName>
        <fullName evidence="1">Uncharacterized protein</fullName>
    </submittedName>
</protein>
<accession>A0A6A6SSP2</accession>
<keyword evidence="2" id="KW-1185">Reference proteome</keyword>
<dbReference type="EMBL" id="MU004447">
    <property type="protein sequence ID" value="KAF2650699.1"/>
    <property type="molecule type" value="Genomic_DNA"/>
</dbReference>
<dbReference type="AlphaFoldDB" id="A0A6A6SSP2"/>
<dbReference type="OrthoDB" id="3765677at2759"/>
<dbReference type="Proteomes" id="UP000799324">
    <property type="component" value="Unassembled WGS sequence"/>
</dbReference>
<organism evidence="1 2">
    <name type="scientific">Lophiostoma macrostomum CBS 122681</name>
    <dbReference type="NCBI Taxonomy" id="1314788"/>
    <lineage>
        <taxon>Eukaryota</taxon>
        <taxon>Fungi</taxon>
        <taxon>Dikarya</taxon>
        <taxon>Ascomycota</taxon>
        <taxon>Pezizomycotina</taxon>
        <taxon>Dothideomycetes</taxon>
        <taxon>Pleosporomycetidae</taxon>
        <taxon>Pleosporales</taxon>
        <taxon>Lophiostomataceae</taxon>
        <taxon>Lophiostoma</taxon>
    </lineage>
</organism>
<reference evidence="1" key="1">
    <citation type="journal article" date="2020" name="Stud. Mycol.">
        <title>101 Dothideomycetes genomes: a test case for predicting lifestyles and emergence of pathogens.</title>
        <authorList>
            <person name="Haridas S."/>
            <person name="Albert R."/>
            <person name="Binder M."/>
            <person name="Bloem J."/>
            <person name="Labutti K."/>
            <person name="Salamov A."/>
            <person name="Andreopoulos B."/>
            <person name="Baker S."/>
            <person name="Barry K."/>
            <person name="Bills G."/>
            <person name="Bluhm B."/>
            <person name="Cannon C."/>
            <person name="Castanera R."/>
            <person name="Culley D."/>
            <person name="Daum C."/>
            <person name="Ezra D."/>
            <person name="Gonzalez J."/>
            <person name="Henrissat B."/>
            <person name="Kuo A."/>
            <person name="Liang C."/>
            <person name="Lipzen A."/>
            <person name="Lutzoni F."/>
            <person name="Magnuson J."/>
            <person name="Mondo S."/>
            <person name="Nolan M."/>
            <person name="Ohm R."/>
            <person name="Pangilinan J."/>
            <person name="Park H.-J."/>
            <person name="Ramirez L."/>
            <person name="Alfaro M."/>
            <person name="Sun H."/>
            <person name="Tritt A."/>
            <person name="Yoshinaga Y."/>
            <person name="Zwiers L.-H."/>
            <person name="Turgeon B."/>
            <person name="Goodwin S."/>
            <person name="Spatafora J."/>
            <person name="Crous P."/>
            <person name="Grigoriev I."/>
        </authorList>
    </citation>
    <scope>NUCLEOTIDE SEQUENCE</scope>
    <source>
        <strain evidence="1">CBS 122681</strain>
    </source>
</reference>
<evidence type="ECO:0000313" key="1">
    <source>
        <dbReference type="EMBL" id="KAF2650699.1"/>
    </source>
</evidence>
<evidence type="ECO:0000313" key="2">
    <source>
        <dbReference type="Proteomes" id="UP000799324"/>
    </source>
</evidence>
<proteinExistence type="predicted"/>
<name>A0A6A6SSP2_9PLEO</name>
<gene>
    <name evidence="1" type="ORF">K491DRAFT_682810</name>
</gene>
<sequence>MGMKNMVINPATAPTKIAKAKAAEKLMGALGTMHATPQKASPIAKGVKIKGKTIRLPQKEPVWSAEQLNMMKRAEQTRLPTTGVVDSRTSVHDEAGDYVSADGVTMSTVWLDNSSWATPSSKGRRPASRRFMFAPIFKTISIVCPGIMNSGDELAVETSLATVLRKYDAKSPVGIGTVAIAVSRPVEHKGEIYDLTVLAIKGIKLHNFTATSDPAEIYGPLIVTNAATVLPPSIAAMVKSMPGSPGARGMGSRTFGFSTSAAKQNNVLEKDRAAPSADYLTEGIATSAPTSSLRGLAVHRGADEDGEGANDEEGRVTRQRWRWRVASSTAKADAADVWGVESVAVVLGAEAPIRVMCVGLYPYDQDVLPPIATALSYSPFFCSGQAHGEGVRDDEVQGSEEDCEGENVLARSLEPGRVPKEWKIAKTVLLHKPKRKDYMMANIIRPSRSSPRWARRWIEDRSTDSCPRHTLEREMRATMHALSYVCEDFKAWRGKTTLSLVCQRSSGCDCDRFWRYRALGTRLLHGPTSLHACQSSSDAQGSALALSFFCCLTQTSCRARCGTALRWQSSTTIRRGVVKQLAWSAVLLVADYAPPVGYPTATHDMKKLLPQSQKITALATAEVEVGLLPMEQRMRKQTIAFWLSVHKLGPKMSSWTECSKLNFRT</sequence>